<comment type="caution">
    <text evidence="1">The sequence shown here is derived from an EMBL/GenBank/DDBJ whole genome shotgun (WGS) entry which is preliminary data.</text>
</comment>
<dbReference type="EMBL" id="JBHMEI010000006">
    <property type="protein sequence ID" value="MFB9201981.1"/>
    <property type="molecule type" value="Genomic_DNA"/>
</dbReference>
<organism evidence="1 2">
    <name type="scientific">Nonomuraea spiralis</name>
    <dbReference type="NCBI Taxonomy" id="46182"/>
    <lineage>
        <taxon>Bacteria</taxon>
        <taxon>Bacillati</taxon>
        <taxon>Actinomycetota</taxon>
        <taxon>Actinomycetes</taxon>
        <taxon>Streptosporangiales</taxon>
        <taxon>Streptosporangiaceae</taxon>
        <taxon>Nonomuraea</taxon>
    </lineage>
</organism>
<name>A0ABV5IBT5_9ACTN</name>
<dbReference type="RefSeq" id="WP_189647212.1">
    <property type="nucleotide sequence ID" value="NZ_BMRC01000004.1"/>
</dbReference>
<evidence type="ECO:0000313" key="1">
    <source>
        <dbReference type="EMBL" id="MFB9201981.1"/>
    </source>
</evidence>
<gene>
    <name evidence="1" type="ORF">ACFFV7_12335</name>
</gene>
<evidence type="ECO:0000313" key="2">
    <source>
        <dbReference type="Proteomes" id="UP001589647"/>
    </source>
</evidence>
<accession>A0ABV5IBT5</accession>
<keyword evidence="2" id="KW-1185">Reference proteome</keyword>
<reference evidence="1 2" key="1">
    <citation type="submission" date="2024-09" db="EMBL/GenBank/DDBJ databases">
        <authorList>
            <person name="Sun Q."/>
            <person name="Mori K."/>
        </authorList>
    </citation>
    <scope>NUCLEOTIDE SEQUENCE [LARGE SCALE GENOMIC DNA]</scope>
    <source>
        <strain evidence="1 2">CCM 3426</strain>
    </source>
</reference>
<sequence>MSYDLNFGPDGDEPRPPDLAAWNNVVTQARDLLGDVKIFEDPPNWDLEHEGTGITVNHWEGAWGISVPYWWHGDAASRVVDLMYQVARIVERESGLGGQDPQLGRPLADVDTAAAVRMFDEVAVRYGRS</sequence>
<dbReference type="Proteomes" id="UP001589647">
    <property type="component" value="Unassembled WGS sequence"/>
</dbReference>
<protein>
    <submittedName>
        <fullName evidence="1">Uncharacterized protein</fullName>
    </submittedName>
</protein>
<proteinExistence type="predicted"/>